<gene>
    <name evidence="1" type="primary">ck52</name>
</gene>
<keyword evidence="2" id="KW-1185">Reference proteome</keyword>
<evidence type="ECO:0000313" key="1">
    <source>
        <dbReference type="EMBL" id="QIN54177.1"/>
    </source>
</evidence>
<accession>A0A6G8MX12</accession>
<dbReference type="Proteomes" id="UP001224087">
    <property type="component" value="Segment"/>
</dbReference>
<sequence>MVFWKRKIIYSFMISKLSSVQWSFGKENYLCPHGYQTNPGSKKYFLERIPLGPFLKIVHV</sequence>
<dbReference type="EMBL" id="MN873693">
    <property type="protein sequence ID" value="QIN54177.1"/>
    <property type="molecule type" value="Genomic_DNA"/>
</dbReference>
<reference evidence="1" key="1">
    <citation type="submission" date="2019-12" db="EMBL/GenBank/DDBJ databases">
        <title>The DNA Methylation Landscape of Giant Viruses.</title>
        <authorList>
            <person name="Jeudy S."/>
            <person name="Rigou S."/>
            <person name="Alempic J.-M."/>
            <person name="Claverie J.-M."/>
            <person name="Abergel C."/>
            <person name="Legendre M."/>
        </authorList>
    </citation>
    <scope>NUCLEOTIDE SEQUENCE</scope>
    <source>
        <strain evidence="1">P4</strain>
    </source>
</reference>
<organism evidence="1 2">
    <name type="scientific">Cedratvirus kamchatka</name>
    <dbReference type="NCBI Taxonomy" id="2716914"/>
    <lineage>
        <taxon>Viruses</taxon>
        <taxon>Pithoviruses</taxon>
        <taxon>Orthocedratvirinae</taxon>
        <taxon>Alphacedratvirus</taxon>
        <taxon>Alphacedratvirus rossiense</taxon>
    </lineage>
</organism>
<proteinExistence type="predicted"/>
<evidence type="ECO:0000313" key="2">
    <source>
        <dbReference type="Proteomes" id="UP001224087"/>
    </source>
</evidence>
<name>A0A6G8MX12_9VIRU</name>
<protein>
    <submittedName>
        <fullName evidence="1">Uncharacterized protein</fullName>
    </submittedName>
</protein>